<evidence type="ECO:0000313" key="2">
    <source>
        <dbReference type="EMBL" id="PKY57384.1"/>
    </source>
</evidence>
<keyword evidence="3" id="KW-1185">Reference proteome</keyword>
<sequence length="118" mass="13389">MSGNYAKRGRGSYNPNSREAFRQERKSQNSPNNSNNNFDSENTVQQKCTRIITENTMDEDYVANDQMANVGKDSPSSSPQQNISGENTSTSSRKILLRPLCLVMSHLLVMWTRQCMHL</sequence>
<reference evidence="2 3" key="1">
    <citation type="submission" date="2015-10" db="EMBL/GenBank/DDBJ databases">
        <title>Genome analyses suggest a sexual origin of heterokaryosis in a supposedly ancient asexual fungus.</title>
        <authorList>
            <person name="Ropars J."/>
            <person name="Sedzielewska K."/>
            <person name="Noel J."/>
            <person name="Charron P."/>
            <person name="Farinelli L."/>
            <person name="Marton T."/>
            <person name="Kruger M."/>
            <person name="Pelin A."/>
            <person name="Brachmann A."/>
            <person name="Corradi N."/>
        </authorList>
    </citation>
    <scope>NUCLEOTIDE SEQUENCE [LARGE SCALE GENOMIC DNA]</scope>
    <source>
        <strain evidence="2 3">A4</strain>
    </source>
</reference>
<protein>
    <submittedName>
        <fullName evidence="2">Uncharacterized protein</fullName>
    </submittedName>
</protein>
<feature type="compositionally biased region" description="Polar residues" evidence="1">
    <location>
        <begin position="74"/>
        <end position="90"/>
    </location>
</feature>
<name>A0A2I1HET9_9GLOM</name>
<organism evidence="2 3">
    <name type="scientific">Rhizophagus irregularis</name>
    <dbReference type="NCBI Taxonomy" id="588596"/>
    <lineage>
        <taxon>Eukaryota</taxon>
        <taxon>Fungi</taxon>
        <taxon>Fungi incertae sedis</taxon>
        <taxon>Mucoromycota</taxon>
        <taxon>Glomeromycotina</taxon>
        <taxon>Glomeromycetes</taxon>
        <taxon>Glomerales</taxon>
        <taxon>Glomeraceae</taxon>
        <taxon>Rhizophagus</taxon>
    </lineage>
</organism>
<feature type="compositionally biased region" description="Low complexity" evidence="1">
    <location>
        <begin position="28"/>
        <end position="42"/>
    </location>
</feature>
<evidence type="ECO:0000256" key="1">
    <source>
        <dbReference type="SAM" id="MobiDB-lite"/>
    </source>
</evidence>
<dbReference type="EMBL" id="LLXI01002532">
    <property type="protein sequence ID" value="PKY57384.1"/>
    <property type="molecule type" value="Genomic_DNA"/>
</dbReference>
<evidence type="ECO:0000313" key="3">
    <source>
        <dbReference type="Proteomes" id="UP000234323"/>
    </source>
</evidence>
<dbReference type="AlphaFoldDB" id="A0A2I1HET9"/>
<proteinExistence type="predicted"/>
<gene>
    <name evidence="2" type="ORF">RhiirA4_478404</name>
</gene>
<feature type="region of interest" description="Disordered" evidence="1">
    <location>
        <begin position="1"/>
        <end position="90"/>
    </location>
</feature>
<dbReference type="Proteomes" id="UP000234323">
    <property type="component" value="Unassembled WGS sequence"/>
</dbReference>
<feature type="compositionally biased region" description="Polar residues" evidence="1">
    <location>
        <begin position="43"/>
        <end position="55"/>
    </location>
</feature>
<accession>A0A2I1HET9</accession>
<comment type="caution">
    <text evidence="2">The sequence shown here is derived from an EMBL/GenBank/DDBJ whole genome shotgun (WGS) entry which is preliminary data.</text>
</comment>